<feature type="transmembrane region" description="Helical" evidence="1">
    <location>
        <begin position="57"/>
        <end position="77"/>
    </location>
</feature>
<sequence length="234" mass="25659">MPYRSLNPDKIIATATKLEARVATRFPESGLRLVAVELVVLSGDIARAAHKLEGPIWSLRLLLLGVVICGALTFAYVGTFLSFDRLTGIALRSVESIEAVINTAILAGLGLTALIKTEARIKRDRVIGHLHSLRSIVHVIDMHQLTKDPVVLLAGYQRTAASPERLLTPAELTRYLDYCSEMISITGKLAALFSQSVTDEGVIEAVNDIEMLGSTLSRKVWQKIMLLESRLPDM</sequence>
<dbReference type="AlphaFoldDB" id="A0A238LGH6"/>
<evidence type="ECO:0000313" key="2">
    <source>
        <dbReference type="EMBL" id="SMY08000.1"/>
    </source>
</evidence>
<dbReference type="OrthoDB" id="250722at2"/>
<proteinExistence type="predicted"/>
<feature type="transmembrane region" description="Helical" evidence="1">
    <location>
        <begin position="97"/>
        <end position="115"/>
    </location>
</feature>
<dbReference type="RefSeq" id="WP_093992177.1">
    <property type="nucleotide sequence ID" value="NZ_FXZK01000003.1"/>
</dbReference>
<evidence type="ECO:0000256" key="1">
    <source>
        <dbReference type="SAM" id="Phobius"/>
    </source>
</evidence>
<protein>
    <submittedName>
        <fullName evidence="2">Uncharacterized protein</fullName>
    </submittedName>
</protein>
<evidence type="ECO:0000313" key="3">
    <source>
        <dbReference type="Proteomes" id="UP000201613"/>
    </source>
</evidence>
<organism evidence="2 3">
    <name type="scientific">Flavimaricola marinus</name>
    <dbReference type="NCBI Taxonomy" id="1819565"/>
    <lineage>
        <taxon>Bacteria</taxon>
        <taxon>Pseudomonadati</taxon>
        <taxon>Pseudomonadota</taxon>
        <taxon>Alphaproteobacteria</taxon>
        <taxon>Rhodobacterales</taxon>
        <taxon>Paracoccaceae</taxon>
        <taxon>Flavimaricola</taxon>
    </lineage>
</organism>
<keyword evidence="1" id="KW-0472">Membrane</keyword>
<dbReference type="EMBL" id="FXZK01000003">
    <property type="protein sequence ID" value="SMY08000.1"/>
    <property type="molecule type" value="Genomic_DNA"/>
</dbReference>
<dbReference type="Proteomes" id="UP000201613">
    <property type="component" value="Unassembled WGS sequence"/>
</dbReference>
<keyword evidence="1" id="KW-1133">Transmembrane helix</keyword>
<name>A0A238LGH6_9RHOB</name>
<accession>A0A238LGH6</accession>
<gene>
    <name evidence="2" type="ORF">LOM8899_02146</name>
</gene>
<keyword evidence="1" id="KW-0812">Transmembrane</keyword>
<keyword evidence="3" id="KW-1185">Reference proteome</keyword>
<reference evidence="2 3" key="1">
    <citation type="submission" date="2017-05" db="EMBL/GenBank/DDBJ databases">
        <authorList>
            <person name="Song R."/>
            <person name="Chenine A.L."/>
            <person name="Ruprecht R.M."/>
        </authorList>
    </citation>
    <scope>NUCLEOTIDE SEQUENCE [LARGE SCALE GENOMIC DNA]</scope>
    <source>
        <strain evidence="2 3">CECT 8899</strain>
    </source>
</reference>